<proteinExistence type="predicted"/>
<dbReference type="Gene3D" id="3.40.50.2300">
    <property type="match status" value="1"/>
</dbReference>
<dbReference type="GO" id="GO:0000160">
    <property type="term" value="P:phosphorelay signal transduction system"/>
    <property type="evidence" value="ECO:0007669"/>
    <property type="project" value="InterPro"/>
</dbReference>
<feature type="modified residue" description="4-aspartylphosphate" evidence="5">
    <location>
        <position position="54"/>
    </location>
</feature>
<keyword evidence="3" id="KW-0238">DNA-binding</keyword>
<dbReference type="PANTHER" id="PTHR43214:SF41">
    <property type="entry name" value="NITRATE_NITRITE RESPONSE REGULATOR PROTEIN NARP"/>
    <property type="match status" value="1"/>
</dbReference>
<evidence type="ECO:0000256" key="4">
    <source>
        <dbReference type="ARBA" id="ARBA00023163"/>
    </source>
</evidence>
<dbReference type="AlphaFoldDB" id="A0A4D7BKL9"/>
<feature type="domain" description="HTH luxR-type" evidence="6">
    <location>
        <begin position="140"/>
        <end position="205"/>
    </location>
</feature>
<evidence type="ECO:0000259" key="6">
    <source>
        <dbReference type="PROSITE" id="PS50043"/>
    </source>
</evidence>
<protein>
    <submittedName>
        <fullName evidence="8">Response regulator transcription factor</fullName>
    </submittedName>
</protein>
<gene>
    <name evidence="8" type="ORF">E8M01_30980</name>
</gene>
<dbReference type="GO" id="GO:0003677">
    <property type="term" value="F:DNA binding"/>
    <property type="evidence" value="ECO:0007669"/>
    <property type="project" value="UniProtKB-KW"/>
</dbReference>
<dbReference type="PROSITE" id="PS50110">
    <property type="entry name" value="RESPONSE_REGULATORY"/>
    <property type="match status" value="1"/>
</dbReference>
<dbReference type="Proteomes" id="UP000298781">
    <property type="component" value="Chromosome"/>
</dbReference>
<dbReference type="KEGG" id="pstg:E8M01_30980"/>
<dbReference type="Pfam" id="PF00196">
    <property type="entry name" value="GerE"/>
    <property type="match status" value="1"/>
</dbReference>
<evidence type="ECO:0000256" key="3">
    <source>
        <dbReference type="ARBA" id="ARBA00023125"/>
    </source>
</evidence>
<feature type="domain" description="Response regulatory" evidence="7">
    <location>
        <begin position="3"/>
        <end position="119"/>
    </location>
</feature>
<dbReference type="InterPro" id="IPR058245">
    <property type="entry name" value="NreC/VraR/RcsB-like_REC"/>
</dbReference>
<evidence type="ECO:0000256" key="2">
    <source>
        <dbReference type="ARBA" id="ARBA00023015"/>
    </source>
</evidence>
<dbReference type="SUPFAM" id="SSF52172">
    <property type="entry name" value="CheY-like"/>
    <property type="match status" value="1"/>
</dbReference>
<dbReference type="CDD" id="cd17535">
    <property type="entry name" value="REC_NarL-like"/>
    <property type="match status" value="1"/>
</dbReference>
<dbReference type="InterPro" id="IPR039420">
    <property type="entry name" value="WalR-like"/>
</dbReference>
<sequence>MIRILLADDHEIVRRGVRSLIETRGGWEICGEAANGVEAVELAVKEKPDVAVLDYFMPELNGLDATKQLLVKLPKLQALIFSEHDGETLIRDALQAGARGFLLKRDAEDQLLDAISTLALSRPYFTARVSEAMLSAFTGQSEPASKLTPRERETVQLIAEGLSNKRIAWQMQVSVKTIETHRATAMRKLGTRSVAELVRYAVRNKLVDA</sequence>
<dbReference type="GO" id="GO:0006355">
    <property type="term" value="P:regulation of DNA-templated transcription"/>
    <property type="evidence" value="ECO:0007669"/>
    <property type="project" value="InterPro"/>
</dbReference>
<keyword evidence="1 5" id="KW-0597">Phosphoprotein</keyword>
<keyword evidence="4" id="KW-0804">Transcription</keyword>
<dbReference type="CDD" id="cd06170">
    <property type="entry name" value="LuxR_C_like"/>
    <property type="match status" value="1"/>
</dbReference>
<dbReference type="PRINTS" id="PR00038">
    <property type="entry name" value="HTHLUXR"/>
</dbReference>
<evidence type="ECO:0000256" key="1">
    <source>
        <dbReference type="ARBA" id="ARBA00022553"/>
    </source>
</evidence>
<dbReference type="PROSITE" id="PS50043">
    <property type="entry name" value="HTH_LUXR_2"/>
    <property type="match status" value="1"/>
</dbReference>
<evidence type="ECO:0000313" key="8">
    <source>
        <dbReference type="EMBL" id="QCI69516.1"/>
    </source>
</evidence>
<dbReference type="SMART" id="SM00421">
    <property type="entry name" value="HTH_LUXR"/>
    <property type="match status" value="1"/>
</dbReference>
<dbReference type="InterPro" id="IPR000792">
    <property type="entry name" value="Tscrpt_reg_LuxR_C"/>
</dbReference>
<keyword evidence="9" id="KW-1185">Reference proteome</keyword>
<dbReference type="InterPro" id="IPR016032">
    <property type="entry name" value="Sig_transdc_resp-reg_C-effctor"/>
</dbReference>
<dbReference type="SMART" id="SM00448">
    <property type="entry name" value="REC"/>
    <property type="match status" value="1"/>
</dbReference>
<dbReference type="InterPro" id="IPR011006">
    <property type="entry name" value="CheY-like_superfamily"/>
</dbReference>
<name>A0A4D7BKL9_9HYPH</name>
<dbReference type="OrthoDB" id="9814495at2"/>
<dbReference type="InterPro" id="IPR001789">
    <property type="entry name" value="Sig_transdc_resp-reg_receiver"/>
</dbReference>
<dbReference type="PANTHER" id="PTHR43214">
    <property type="entry name" value="TWO-COMPONENT RESPONSE REGULATOR"/>
    <property type="match status" value="1"/>
</dbReference>
<evidence type="ECO:0000313" key="9">
    <source>
        <dbReference type="Proteomes" id="UP000298781"/>
    </source>
</evidence>
<dbReference type="EMBL" id="CP039690">
    <property type="protein sequence ID" value="QCI69516.1"/>
    <property type="molecule type" value="Genomic_DNA"/>
</dbReference>
<dbReference type="Pfam" id="PF00072">
    <property type="entry name" value="Response_reg"/>
    <property type="match status" value="1"/>
</dbReference>
<evidence type="ECO:0000259" key="7">
    <source>
        <dbReference type="PROSITE" id="PS50110"/>
    </source>
</evidence>
<keyword evidence="2" id="KW-0805">Transcription regulation</keyword>
<accession>A0A4D7BKL9</accession>
<reference evidence="8 9" key="1">
    <citation type="submission" date="2019-04" db="EMBL/GenBank/DDBJ databases">
        <title>Phreatobacter aquaticus sp. nov.</title>
        <authorList>
            <person name="Choi A."/>
        </authorList>
    </citation>
    <scope>NUCLEOTIDE SEQUENCE [LARGE SCALE GENOMIC DNA]</scope>
    <source>
        <strain evidence="8 9">KCTC 52518</strain>
    </source>
</reference>
<evidence type="ECO:0000256" key="5">
    <source>
        <dbReference type="PROSITE-ProRule" id="PRU00169"/>
    </source>
</evidence>
<dbReference type="SUPFAM" id="SSF46894">
    <property type="entry name" value="C-terminal effector domain of the bipartite response regulators"/>
    <property type="match status" value="1"/>
</dbReference>
<organism evidence="8 9">
    <name type="scientific">Phreatobacter stygius</name>
    <dbReference type="NCBI Taxonomy" id="1940610"/>
    <lineage>
        <taxon>Bacteria</taxon>
        <taxon>Pseudomonadati</taxon>
        <taxon>Pseudomonadota</taxon>
        <taxon>Alphaproteobacteria</taxon>
        <taxon>Hyphomicrobiales</taxon>
        <taxon>Phreatobacteraceae</taxon>
        <taxon>Phreatobacter</taxon>
    </lineage>
</organism>